<accession>A0ABS8ENU8</accession>
<dbReference type="EMBL" id="JAFMPT010000012">
    <property type="protein sequence ID" value="MCC1484898.1"/>
    <property type="molecule type" value="Genomic_DNA"/>
</dbReference>
<keyword evidence="1" id="KW-0812">Transmembrane</keyword>
<keyword evidence="1" id="KW-0472">Membrane</keyword>
<feature type="transmembrane region" description="Helical" evidence="1">
    <location>
        <begin position="6"/>
        <end position="26"/>
    </location>
</feature>
<keyword evidence="3" id="KW-1185">Reference proteome</keyword>
<protein>
    <recommendedName>
        <fullName evidence="4">SGNH/GDSL hydrolase family protein</fullName>
    </recommendedName>
</protein>
<name>A0ABS8ENU8_9FLAO</name>
<comment type="caution">
    <text evidence="2">The sequence shown here is derived from an EMBL/GenBank/DDBJ whole genome shotgun (WGS) entry which is preliminary data.</text>
</comment>
<dbReference type="Proteomes" id="UP000778797">
    <property type="component" value="Unassembled WGS sequence"/>
</dbReference>
<keyword evidence="1" id="KW-1133">Transmembrane helix</keyword>
<gene>
    <name evidence="2" type="ORF">J1C55_09875</name>
</gene>
<reference evidence="3" key="1">
    <citation type="submission" date="2021-03" db="EMBL/GenBank/DDBJ databases">
        <title>Genome of Cognatishimia sp. F0-27.</title>
        <authorList>
            <person name="Ping X."/>
        </authorList>
    </citation>
    <scope>NUCLEOTIDE SEQUENCE [LARGE SCALE GENOMIC DNA]</scope>
    <source>
        <strain evidence="3">E313</strain>
    </source>
</reference>
<evidence type="ECO:0000313" key="2">
    <source>
        <dbReference type="EMBL" id="MCC1484898.1"/>
    </source>
</evidence>
<evidence type="ECO:0000313" key="3">
    <source>
        <dbReference type="Proteomes" id="UP000778797"/>
    </source>
</evidence>
<organism evidence="2 3">
    <name type="scientific">Winogradskyella immobilis</name>
    <dbReference type="NCBI Taxonomy" id="2816852"/>
    <lineage>
        <taxon>Bacteria</taxon>
        <taxon>Pseudomonadati</taxon>
        <taxon>Bacteroidota</taxon>
        <taxon>Flavobacteriia</taxon>
        <taxon>Flavobacteriales</taxon>
        <taxon>Flavobacteriaceae</taxon>
        <taxon>Winogradskyella</taxon>
    </lineage>
</organism>
<evidence type="ECO:0008006" key="4">
    <source>
        <dbReference type="Google" id="ProtNLM"/>
    </source>
</evidence>
<reference evidence="3" key="2">
    <citation type="submission" date="2023-07" db="EMBL/GenBank/DDBJ databases">
        <title>Genome of Winogradskyella sp. E313.</title>
        <authorList>
            <person name="Zhou Y."/>
        </authorList>
    </citation>
    <scope>NUCLEOTIDE SEQUENCE [LARGE SCALE GENOMIC DNA]</scope>
    <source>
        <strain evidence="3">E313</strain>
    </source>
</reference>
<dbReference type="SUPFAM" id="SSF52266">
    <property type="entry name" value="SGNH hydrolase"/>
    <property type="match status" value="1"/>
</dbReference>
<evidence type="ECO:0000256" key="1">
    <source>
        <dbReference type="SAM" id="Phobius"/>
    </source>
</evidence>
<sequence length="316" mass="37190">MKKFLLNIILFIIPIAITLYPFDVFISKSLAKSNKYPGNYTAWNDIYNGKASSDVLIFGSSRATHHIDPDILKDSLNLKVYNFGVNGHGFWLQYLKYIEYLKHNKPPQHIIIGADWFSLEKRPDLYQYNQFLPYMLWNRTIKDYTNSYIGFRYLDYYVPALRYFGNSTAKERTITYAFKDAKKIKPYKTRGYRALYDRKKQGNTENLSIRENYNVKIDGETVDLLNSFLTDCKEEGIQVSLVYTPEYFDEQRFIINRKDAIKIYTDLSIKYNIPFLDYSSGEISRDINYFNSTMHLNSSGAELFSMKLVHDLLQNK</sequence>
<proteinExistence type="predicted"/>
<dbReference type="RefSeq" id="WP_227477383.1">
    <property type="nucleotide sequence ID" value="NZ_JAFMPT010000012.1"/>
</dbReference>